<gene>
    <name evidence="2" type="ORF">Goarm_000362</name>
</gene>
<name>A0A7J9K9L8_9ROSI</name>
<protein>
    <submittedName>
        <fullName evidence="2">Uncharacterized protein</fullName>
    </submittedName>
</protein>
<sequence>MLPILPHPLRMPPGRPTKMRRKELDEPQTTTKFIKKKGVEMKCSKCKKFCHNKRSCRGEVDQNLLVSYLPWLH</sequence>
<keyword evidence="3" id="KW-1185">Reference proteome</keyword>
<organism evidence="2 3">
    <name type="scientific">Gossypium armourianum</name>
    <dbReference type="NCBI Taxonomy" id="34283"/>
    <lineage>
        <taxon>Eukaryota</taxon>
        <taxon>Viridiplantae</taxon>
        <taxon>Streptophyta</taxon>
        <taxon>Embryophyta</taxon>
        <taxon>Tracheophyta</taxon>
        <taxon>Spermatophyta</taxon>
        <taxon>Magnoliopsida</taxon>
        <taxon>eudicotyledons</taxon>
        <taxon>Gunneridae</taxon>
        <taxon>Pentapetalae</taxon>
        <taxon>rosids</taxon>
        <taxon>malvids</taxon>
        <taxon>Malvales</taxon>
        <taxon>Malvaceae</taxon>
        <taxon>Malvoideae</taxon>
        <taxon>Gossypium</taxon>
    </lineage>
</organism>
<evidence type="ECO:0000256" key="1">
    <source>
        <dbReference type="SAM" id="MobiDB-lite"/>
    </source>
</evidence>
<feature type="region of interest" description="Disordered" evidence="1">
    <location>
        <begin position="1"/>
        <end position="27"/>
    </location>
</feature>
<dbReference type="AlphaFoldDB" id="A0A7J9K9L8"/>
<evidence type="ECO:0000313" key="2">
    <source>
        <dbReference type="EMBL" id="MBA0843148.1"/>
    </source>
</evidence>
<dbReference type="Proteomes" id="UP000593575">
    <property type="component" value="Unassembled WGS sequence"/>
</dbReference>
<reference evidence="2 3" key="1">
    <citation type="journal article" date="2019" name="Genome Biol. Evol.">
        <title>Insights into the evolution of the New World diploid cottons (Gossypium, subgenus Houzingenia) based on genome sequencing.</title>
        <authorList>
            <person name="Grover C.E."/>
            <person name="Arick M.A. 2nd"/>
            <person name="Thrash A."/>
            <person name="Conover J.L."/>
            <person name="Sanders W.S."/>
            <person name="Peterson D.G."/>
            <person name="Frelichowski J.E."/>
            <person name="Scheffler J.A."/>
            <person name="Scheffler B.E."/>
            <person name="Wendel J.F."/>
        </authorList>
    </citation>
    <scope>NUCLEOTIDE SEQUENCE [LARGE SCALE GENOMIC DNA]</scope>
    <source>
        <strain evidence="2">6</strain>
        <tissue evidence="2">Leaf</tissue>
    </source>
</reference>
<feature type="compositionally biased region" description="Pro residues" evidence="1">
    <location>
        <begin position="1"/>
        <end position="15"/>
    </location>
</feature>
<dbReference type="EMBL" id="JABFAE010000013">
    <property type="protein sequence ID" value="MBA0843148.1"/>
    <property type="molecule type" value="Genomic_DNA"/>
</dbReference>
<evidence type="ECO:0000313" key="3">
    <source>
        <dbReference type="Proteomes" id="UP000593575"/>
    </source>
</evidence>
<proteinExistence type="predicted"/>
<accession>A0A7J9K9L8</accession>
<comment type="caution">
    <text evidence="2">The sequence shown here is derived from an EMBL/GenBank/DDBJ whole genome shotgun (WGS) entry which is preliminary data.</text>
</comment>